<protein>
    <submittedName>
        <fullName evidence="2">Uncharacterized protein</fullName>
    </submittedName>
</protein>
<dbReference type="Gene3D" id="1.25.40.10">
    <property type="entry name" value="Tetratricopeptide repeat domain"/>
    <property type="match status" value="3"/>
</dbReference>
<gene>
    <name evidence="2" type="ORF">PINE0816_LOCUS22081</name>
</gene>
<evidence type="ECO:0000313" key="2">
    <source>
        <dbReference type="EMBL" id="CAD8425921.1"/>
    </source>
</evidence>
<dbReference type="AlphaFoldDB" id="A0A7S0GM77"/>
<proteinExistence type="predicted"/>
<evidence type="ECO:0000256" key="1">
    <source>
        <dbReference type="ARBA" id="ARBA00022737"/>
    </source>
</evidence>
<accession>A0A7S0GM77</accession>
<organism evidence="2">
    <name type="scientific">Proboscia inermis</name>
    <dbReference type="NCBI Taxonomy" id="420281"/>
    <lineage>
        <taxon>Eukaryota</taxon>
        <taxon>Sar</taxon>
        <taxon>Stramenopiles</taxon>
        <taxon>Ochrophyta</taxon>
        <taxon>Bacillariophyta</taxon>
        <taxon>Coscinodiscophyceae</taxon>
        <taxon>Rhizosoleniophycidae</taxon>
        <taxon>Rhizosoleniales</taxon>
        <taxon>Rhizosoleniaceae</taxon>
        <taxon>Proboscia</taxon>
    </lineage>
</organism>
<dbReference type="PANTHER" id="PTHR45188">
    <property type="entry name" value="DNAJ PROTEIN P58IPK HOMOLOG"/>
    <property type="match status" value="1"/>
</dbReference>
<dbReference type="InterPro" id="IPR019734">
    <property type="entry name" value="TPR_rpt"/>
</dbReference>
<reference evidence="2" key="1">
    <citation type="submission" date="2021-01" db="EMBL/GenBank/DDBJ databases">
        <authorList>
            <person name="Corre E."/>
            <person name="Pelletier E."/>
            <person name="Niang G."/>
            <person name="Scheremetjew M."/>
            <person name="Finn R."/>
            <person name="Kale V."/>
            <person name="Holt S."/>
            <person name="Cochrane G."/>
            <person name="Meng A."/>
            <person name="Brown T."/>
            <person name="Cohen L."/>
        </authorList>
    </citation>
    <scope>NUCLEOTIDE SEQUENCE</scope>
    <source>
        <strain evidence="2">CCAP1064/1</strain>
    </source>
</reference>
<dbReference type="SUPFAM" id="SSF48452">
    <property type="entry name" value="TPR-like"/>
    <property type="match status" value="3"/>
</dbReference>
<name>A0A7S0GM77_9STRA</name>
<keyword evidence="1" id="KW-0677">Repeat</keyword>
<dbReference type="EMBL" id="HBEL01047712">
    <property type="protein sequence ID" value="CAD8425921.1"/>
    <property type="molecule type" value="Transcribed_RNA"/>
</dbReference>
<dbReference type="PANTHER" id="PTHR45188:SF2">
    <property type="entry name" value="DNAJ HOMOLOG SUBFAMILY C MEMBER 7"/>
    <property type="match status" value="1"/>
</dbReference>
<sequence>MCCGTNRTVYFHIVFLRIDYRGAIAQYTLAIEIAKTEIDQDSNAATSDLTKQLASYYGNRAAAFTMLLKYREAIADCDEAITHDRAFIKAHSRKAKVLTTLGDIDGAIIAYGKGLIHDPNNASIVKEKDDIIRIKNRFELAKQCVIDCASVASSDKSKRKARQALAQIDLVLTTCTAWNDAILLKIEALSLLNRVDEAYALSTKLIRLGMSSNSKLLFLRAKCLFAQGCLDDAMKHLRQILSGDPDNKSAMMLMKALRSVGRKKDEADKAYKNRNFENAINLYTEAIELCPDENSGAYRAKLYFNRATSNANLRKHDQCVADCTRAIKLDDGYTKAYLRRAASYQIR</sequence>
<dbReference type="SMART" id="SM00028">
    <property type="entry name" value="TPR"/>
    <property type="match status" value="5"/>
</dbReference>
<dbReference type="Pfam" id="PF13181">
    <property type="entry name" value="TPR_8"/>
    <property type="match status" value="1"/>
</dbReference>
<dbReference type="InterPro" id="IPR011990">
    <property type="entry name" value="TPR-like_helical_dom_sf"/>
</dbReference>